<reference evidence="2" key="1">
    <citation type="journal article" date="2013" name="Nature">
        <title>Pan genome of the phytoplankton Emiliania underpins its global distribution.</title>
        <authorList>
            <person name="Read B.A."/>
            <person name="Kegel J."/>
            <person name="Klute M.J."/>
            <person name="Kuo A."/>
            <person name="Lefebvre S.C."/>
            <person name="Maumus F."/>
            <person name="Mayer C."/>
            <person name="Miller J."/>
            <person name="Monier A."/>
            <person name="Salamov A."/>
            <person name="Young J."/>
            <person name="Aguilar M."/>
            <person name="Claverie J.M."/>
            <person name="Frickenhaus S."/>
            <person name="Gonzalez K."/>
            <person name="Herman E.K."/>
            <person name="Lin Y.C."/>
            <person name="Napier J."/>
            <person name="Ogata H."/>
            <person name="Sarno A.F."/>
            <person name="Shmutz J."/>
            <person name="Schroeder D."/>
            <person name="de Vargas C."/>
            <person name="Verret F."/>
            <person name="von Dassow P."/>
            <person name="Valentin K."/>
            <person name="Van de Peer Y."/>
            <person name="Wheeler G."/>
            <person name="Dacks J.B."/>
            <person name="Delwiche C.F."/>
            <person name="Dyhrman S.T."/>
            <person name="Glockner G."/>
            <person name="John U."/>
            <person name="Richards T."/>
            <person name="Worden A.Z."/>
            <person name="Zhang X."/>
            <person name="Grigoriev I.V."/>
            <person name="Allen A.E."/>
            <person name="Bidle K."/>
            <person name="Borodovsky M."/>
            <person name="Bowler C."/>
            <person name="Brownlee C."/>
            <person name="Cock J.M."/>
            <person name="Elias M."/>
            <person name="Gladyshev V.N."/>
            <person name="Groth M."/>
            <person name="Guda C."/>
            <person name="Hadaegh A."/>
            <person name="Iglesias-Rodriguez M.D."/>
            <person name="Jenkins J."/>
            <person name="Jones B.M."/>
            <person name="Lawson T."/>
            <person name="Leese F."/>
            <person name="Lindquist E."/>
            <person name="Lobanov A."/>
            <person name="Lomsadze A."/>
            <person name="Malik S.B."/>
            <person name="Marsh M.E."/>
            <person name="Mackinder L."/>
            <person name="Mock T."/>
            <person name="Mueller-Roeber B."/>
            <person name="Pagarete A."/>
            <person name="Parker M."/>
            <person name="Probert I."/>
            <person name="Quesneville H."/>
            <person name="Raines C."/>
            <person name="Rensing S.A."/>
            <person name="Riano-Pachon D.M."/>
            <person name="Richier S."/>
            <person name="Rokitta S."/>
            <person name="Shiraiwa Y."/>
            <person name="Soanes D.M."/>
            <person name="van der Giezen M."/>
            <person name="Wahlund T.M."/>
            <person name="Williams B."/>
            <person name="Wilson W."/>
            <person name="Wolfe G."/>
            <person name="Wurch L.L."/>
        </authorList>
    </citation>
    <scope>NUCLEOTIDE SEQUENCE</scope>
</reference>
<dbReference type="STRING" id="2903.R1E176"/>
<dbReference type="HOGENOM" id="CLU_027173_2_0_1"/>
<dbReference type="InterPro" id="IPR036188">
    <property type="entry name" value="FAD/NAD-bd_sf"/>
</dbReference>
<reference evidence="1" key="2">
    <citation type="submission" date="2024-10" db="UniProtKB">
        <authorList>
            <consortium name="EnsemblProtists"/>
        </authorList>
    </citation>
    <scope>IDENTIFICATION</scope>
</reference>
<evidence type="ECO:0000313" key="2">
    <source>
        <dbReference type="Proteomes" id="UP000013827"/>
    </source>
</evidence>
<dbReference type="KEGG" id="ehx:EMIHUDRAFT_448701"/>
<name>A0A0D3KZG7_EMIH1</name>
<evidence type="ECO:0000313" key="1">
    <source>
        <dbReference type="EnsemblProtists" id="EOD41152"/>
    </source>
</evidence>
<dbReference type="PANTHER" id="PTHR32098:SF5">
    <property type="entry name" value="LYCOPENE BETA_EPSILON CYCLASE PROTEIN"/>
    <property type="match status" value="1"/>
</dbReference>
<proteinExistence type="predicted"/>
<accession>A0A0D3KZG7</accession>
<dbReference type="OMA" id="FNDREVG"/>
<dbReference type="PANTHER" id="PTHR32098">
    <property type="entry name" value="LYCOPENE BETA/EPSILON CYCLASE PROTEIN"/>
    <property type="match status" value="1"/>
</dbReference>
<keyword evidence="2" id="KW-1185">Reference proteome</keyword>
<protein>
    <recommendedName>
        <fullName evidence="3">FAD dependent oxidoreductase domain-containing protein</fullName>
    </recommendedName>
</protein>
<dbReference type="GeneID" id="17286421"/>
<sequence>MLATLRLLAAATAAFSPTYTPRARPTMMAATLTEQLMAKLPPNVQTGGAGGATTYDALLRLDDAWSRLRAGELPPAKQVVFDEPTAAVETAEYDLVVAGGNIGILLATALVLRGLRVAVLEGGDLRGREQDWNASRKEVMELVEAGVLSLEELDEVIGIEFNPVRCGFQGGADVWLNDVLNVGVRPEALVRCARARFEAAGGVVLERTPLSTVRVRPGAAVLTAADGREVRARLLIDCMGQRSPIVAQVRGGAPPDGVCVVVGSCADGYPKELNTFGDAFPASASATQRTTYLFTYMGLEPERPSVMDIMEDYWRLLPRYQGVDLDDLTPERVLFGLFTSYKDSPLPVQFDRVMQIGDAGGLQSPLSFGGFGAITRHIGRLSDAVESALAADALSGGLAAAAAVL</sequence>
<dbReference type="SUPFAM" id="SSF51905">
    <property type="entry name" value="FAD/NAD(P)-binding domain"/>
    <property type="match status" value="1"/>
</dbReference>
<dbReference type="Gene3D" id="3.50.50.60">
    <property type="entry name" value="FAD/NAD(P)-binding domain"/>
    <property type="match status" value="1"/>
</dbReference>
<dbReference type="Proteomes" id="UP000013827">
    <property type="component" value="Unassembled WGS sequence"/>
</dbReference>
<dbReference type="EnsemblProtists" id="EOD41152">
    <property type="protein sequence ID" value="EOD41152"/>
    <property type="gene ID" value="EMIHUDRAFT_448701"/>
</dbReference>
<evidence type="ECO:0008006" key="3">
    <source>
        <dbReference type="Google" id="ProtNLM"/>
    </source>
</evidence>
<dbReference type="Gene3D" id="3.30.70.2450">
    <property type="match status" value="1"/>
</dbReference>
<dbReference type="RefSeq" id="XP_005793581.1">
    <property type="nucleotide sequence ID" value="XM_005793524.1"/>
</dbReference>
<organism evidence="1 2">
    <name type="scientific">Emiliania huxleyi (strain CCMP1516)</name>
    <dbReference type="NCBI Taxonomy" id="280463"/>
    <lineage>
        <taxon>Eukaryota</taxon>
        <taxon>Haptista</taxon>
        <taxon>Haptophyta</taxon>
        <taxon>Prymnesiophyceae</taxon>
        <taxon>Isochrysidales</taxon>
        <taxon>Noelaerhabdaceae</taxon>
        <taxon>Emiliania</taxon>
    </lineage>
</organism>
<dbReference type="eggNOG" id="ENOG502QW6A">
    <property type="taxonomic scope" value="Eukaryota"/>
</dbReference>
<dbReference type="PaxDb" id="2903-EOD41152"/>
<dbReference type="AlphaFoldDB" id="A0A0D3KZG7"/>